<protein>
    <recommendedName>
        <fullName evidence="6">Peptidase A1 domain-containing protein</fullName>
    </recommendedName>
</protein>
<proteinExistence type="inferred from homology"/>
<feature type="transmembrane region" description="Helical" evidence="4">
    <location>
        <begin position="466"/>
        <end position="489"/>
    </location>
</feature>
<gene>
    <name evidence="7" type="ORF">HGRIS_005764</name>
</gene>
<keyword evidence="4" id="KW-0472">Membrane</keyword>
<dbReference type="EMBL" id="JASNQZ010000001">
    <property type="protein sequence ID" value="KAL0960741.1"/>
    <property type="molecule type" value="Genomic_DNA"/>
</dbReference>
<keyword evidence="2 3" id="KW-0064">Aspartyl protease</keyword>
<dbReference type="Proteomes" id="UP001556367">
    <property type="component" value="Unassembled WGS sequence"/>
</dbReference>
<evidence type="ECO:0000313" key="8">
    <source>
        <dbReference type="Proteomes" id="UP001556367"/>
    </source>
</evidence>
<comment type="similarity">
    <text evidence="1 3">Belongs to the peptidase A1 family.</text>
</comment>
<accession>A0ABR3JYW7</accession>
<dbReference type="SUPFAM" id="SSF50630">
    <property type="entry name" value="Acid proteases"/>
    <property type="match status" value="1"/>
</dbReference>
<dbReference type="Gene3D" id="2.40.70.10">
    <property type="entry name" value="Acid Proteases"/>
    <property type="match status" value="2"/>
</dbReference>
<reference evidence="8" key="1">
    <citation type="submission" date="2024-06" db="EMBL/GenBank/DDBJ databases">
        <title>Multi-omics analyses provide insights into the biosynthesis of the anticancer antibiotic pleurotin in Hohenbuehelia grisea.</title>
        <authorList>
            <person name="Weaver J.A."/>
            <person name="Alberti F."/>
        </authorList>
    </citation>
    <scope>NUCLEOTIDE SEQUENCE [LARGE SCALE GENOMIC DNA]</scope>
    <source>
        <strain evidence="8">T-177</strain>
    </source>
</reference>
<dbReference type="PROSITE" id="PS00141">
    <property type="entry name" value="ASP_PROTEASE"/>
    <property type="match status" value="1"/>
</dbReference>
<organism evidence="7 8">
    <name type="scientific">Hohenbuehelia grisea</name>
    <dbReference type="NCBI Taxonomy" id="104357"/>
    <lineage>
        <taxon>Eukaryota</taxon>
        <taxon>Fungi</taxon>
        <taxon>Dikarya</taxon>
        <taxon>Basidiomycota</taxon>
        <taxon>Agaricomycotina</taxon>
        <taxon>Agaricomycetes</taxon>
        <taxon>Agaricomycetidae</taxon>
        <taxon>Agaricales</taxon>
        <taxon>Pleurotineae</taxon>
        <taxon>Pleurotaceae</taxon>
        <taxon>Hohenbuehelia</taxon>
    </lineage>
</organism>
<dbReference type="InterPro" id="IPR001969">
    <property type="entry name" value="Aspartic_peptidase_AS"/>
</dbReference>
<dbReference type="InterPro" id="IPR033121">
    <property type="entry name" value="PEPTIDASE_A1"/>
</dbReference>
<keyword evidence="3" id="KW-0645">Protease</keyword>
<keyword evidence="4" id="KW-1133">Transmembrane helix</keyword>
<feature type="signal peptide" evidence="5">
    <location>
        <begin position="1"/>
        <end position="24"/>
    </location>
</feature>
<dbReference type="InterPro" id="IPR021109">
    <property type="entry name" value="Peptidase_aspartic_dom_sf"/>
</dbReference>
<dbReference type="PANTHER" id="PTHR47966:SF51">
    <property type="entry name" value="BETA-SITE APP-CLEAVING ENZYME, ISOFORM A-RELATED"/>
    <property type="match status" value="1"/>
</dbReference>
<name>A0ABR3JYW7_9AGAR</name>
<evidence type="ECO:0000313" key="7">
    <source>
        <dbReference type="EMBL" id="KAL0960741.1"/>
    </source>
</evidence>
<evidence type="ECO:0000259" key="6">
    <source>
        <dbReference type="PROSITE" id="PS51767"/>
    </source>
</evidence>
<keyword evidence="8" id="KW-1185">Reference proteome</keyword>
<dbReference type="PANTHER" id="PTHR47966">
    <property type="entry name" value="BETA-SITE APP-CLEAVING ENZYME, ISOFORM A-RELATED"/>
    <property type="match status" value="1"/>
</dbReference>
<keyword evidence="4" id="KW-0812">Transmembrane</keyword>
<evidence type="ECO:0000256" key="1">
    <source>
        <dbReference type="ARBA" id="ARBA00007447"/>
    </source>
</evidence>
<feature type="domain" description="Peptidase A1" evidence="6">
    <location>
        <begin position="63"/>
        <end position="397"/>
    </location>
</feature>
<keyword evidence="5" id="KW-0732">Signal</keyword>
<dbReference type="PRINTS" id="PR00792">
    <property type="entry name" value="PEPSIN"/>
</dbReference>
<evidence type="ECO:0000256" key="5">
    <source>
        <dbReference type="SAM" id="SignalP"/>
    </source>
</evidence>
<feature type="chain" id="PRO_5045676865" description="Peptidase A1 domain-containing protein" evidence="5">
    <location>
        <begin position="25"/>
        <end position="558"/>
    </location>
</feature>
<evidence type="ECO:0000256" key="4">
    <source>
        <dbReference type="SAM" id="Phobius"/>
    </source>
</evidence>
<evidence type="ECO:0000256" key="2">
    <source>
        <dbReference type="ARBA" id="ARBA00022750"/>
    </source>
</evidence>
<comment type="caution">
    <text evidence="7">The sequence shown here is derived from an EMBL/GenBank/DDBJ whole genome shotgun (WGS) entry which is preliminary data.</text>
</comment>
<keyword evidence="3" id="KW-0378">Hydrolase</keyword>
<dbReference type="Pfam" id="PF00026">
    <property type="entry name" value="Asp"/>
    <property type="match status" value="1"/>
</dbReference>
<sequence length="558" mass="60558">MLQYSLLPLSLLLTLLDALCPVHAIRIPVEVRSTFSPRTSLPGHIGRRAVTTIPVSNTHNAQYITNMTIGGQQVRVMIDTGSSDLWVNFPTTVPQTQDLGKGVTLNYAVGAASGNINTAAVTFDEYSVDNQAFLLVKDTSTFSGDIHAQGYDGLVGFGPNDASVIKKKLKGDQGDTLLTNIFQLNRTTANYISILLDRKGDPADPFTGQMTISELVPGFENVTSMPKMDVEKVHRLLKSDQHWQVLTDKDNGIIGPDGQIIKTKSIVPQAPSGQLVAVVDSGFTFTQVPRDVADAIYGRVQGAVYDTKNELWNIPCGQYLNVTFNLGGVSYPVHPLDTVNDDFGAKDRNGNRICIGAFQPITSAFSMLGNYDMILGMSFLRNAYSLLDYGNWVDKSSKDRDDPYIQMLPLTTYNDGKTDFVKIRLSGNDSTSDSQWALLPPDQIQRSPVSAEEKKKKYQEMILSRWPYILVGCLVAVFLIAGCCIWHCCCRRKGGKSGGGGGAGLFKRKKAKAAPNTPYLPLQEHGAFGSTQQIRPTGAYSGVGAAYGSGGQGYAGGR</sequence>
<dbReference type="CDD" id="cd05471">
    <property type="entry name" value="pepsin_like"/>
    <property type="match status" value="1"/>
</dbReference>
<dbReference type="InterPro" id="IPR034164">
    <property type="entry name" value="Pepsin-like_dom"/>
</dbReference>
<evidence type="ECO:0000256" key="3">
    <source>
        <dbReference type="RuleBase" id="RU000454"/>
    </source>
</evidence>
<dbReference type="InterPro" id="IPR001461">
    <property type="entry name" value="Aspartic_peptidase_A1"/>
</dbReference>
<dbReference type="PROSITE" id="PS51767">
    <property type="entry name" value="PEPTIDASE_A1"/>
    <property type="match status" value="1"/>
</dbReference>